<dbReference type="AlphaFoldDB" id="A0A1M4SCD6"/>
<reference evidence="2 3" key="1">
    <citation type="submission" date="2016-11" db="EMBL/GenBank/DDBJ databases">
        <authorList>
            <person name="Jaros S."/>
            <person name="Januszkiewicz K."/>
            <person name="Wedrychowicz H."/>
        </authorList>
    </citation>
    <scope>NUCLEOTIDE SEQUENCE [LARGE SCALE GENOMIC DNA]</scope>
    <source>
        <strain evidence="2 3">DSM 26883</strain>
    </source>
</reference>
<accession>A0A1M4SCD6</accession>
<protein>
    <submittedName>
        <fullName evidence="2">Uncharacterized protein</fullName>
    </submittedName>
</protein>
<evidence type="ECO:0000313" key="3">
    <source>
        <dbReference type="Proteomes" id="UP000184436"/>
    </source>
</evidence>
<name>A0A1M4SCD6_9BACE</name>
<organism evidence="2 3">
    <name type="scientific">Bacteroides faecichinchillae</name>
    <dbReference type="NCBI Taxonomy" id="871325"/>
    <lineage>
        <taxon>Bacteria</taxon>
        <taxon>Pseudomonadati</taxon>
        <taxon>Bacteroidota</taxon>
        <taxon>Bacteroidia</taxon>
        <taxon>Bacteroidales</taxon>
        <taxon>Bacteroidaceae</taxon>
        <taxon>Bacteroides</taxon>
    </lineage>
</organism>
<keyword evidence="3" id="KW-1185">Reference proteome</keyword>
<gene>
    <name evidence="2" type="ORF">SAMN05444349_10178</name>
</gene>
<feature type="region of interest" description="Disordered" evidence="1">
    <location>
        <begin position="1"/>
        <end position="40"/>
    </location>
</feature>
<dbReference type="Proteomes" id="UP000184436">
    <property type="component" value="Unassembled WGS sequence"/>
</dbReference>
<evidence type="ECO:0000313" key="2">
    <source>
        <dbReference type="EMBL" id="SHE29859.1"/>
    </source>
</evidence>
<sequence length="40" mass="4783">MYDEMITSNTEKRPSPKKRKRPSQLKNNKLSFPIYTRPNS</sequence>
<dbReference type="EMBL" id="FQVD01000001">
    <property type="protein sequence ID" value="SHE29859.1"/>
    <property type="molecule type" value="Genomic_DNA"/>
</dbReference>
<proteinExistence type="predicted"/>
<evidence type="ECO:0000256" key="1">
    <source>
        <dbReference type="SAM" id="MobiDB-lite"/>
    </source>
</evidence>